<keyword evidence="1" id="KW-0812">Transmembrane</keyword>
<evidence type="ECO:0000313" key="2">
    <source>
        <dbReference type="EMBL" id="KAL3311644.1"/>
    </source>
</evidence>
<keyword evidence="1" id="KW-0472">Membrane</keyword>
<feature type="transmembrane region" description="Helical" evidence="1">
    <location>
        <begin position="52"/>
        <end position="74"/>
    </location>
</feature>
<dbReference type="EMBL" id="JBJKFK010002093">
    <property type="protein sequence ID" value="KAL3311644.1"/>
    <property type="molecule type" value="Genomic_DNA"/>
</dbReference>
<evidence type="ECO:0000256" key="1">
    <source>
        <dbReference type="SAM" id="Phobius"/>
    </source>
</evidence>
<gene>
    <name evidence="2" type="ORF">Ciccas_009774</name>
</gene>
<proteinExistence type="predicted"/>
<organism evidence="2 3">
    <name type="scientific">Cichlidogyrus casuarinus</name>
    <dbReference type="NCBI Taxonomy" id="1844966"/>
    <lineage>
        <taxon>Eukaryota</taxon>
        <taxon>Metazoa</taxon>
        <taxon>Spiralia</taxon>
        <taxon>Lophotrochozoa</taxon>
        <taxon>Platyhelminthes</taxon>
        <taxon>Monogenea</taxon>
        <taxon>Monopisthocotylea</taxon>
        <taxon>Dactylogyridea</taxon>
        <taxon>Ancyrocephalidae</taxon>
        <taxon>Cichlidogyrus</taxon>
    </lineage>
</organism>
<reference evidence="2 3" key="1">
    <citation type="submission" date="2024-11" db="EMBL/GenBank/DDBJ databases">
        <title>Adaptive evolution of stress response genes in parasites aligns with host niche diversity.</title>
        <authorList>
            <person name="Hahn C."/>
            <person name="Resl P."/>
        </authorList>
    </citation>
    <scope>NUCLEOTIDE SEQUENCE [LARGE SCALE GENOMIC DNA]</scope>
    <source>
        <strain evidence="2">EGGRZ-B1_66</strain>
        <tissue evidence="2">Body</tissue>
    </source>
</reference>
<evidence type="ECO:0000313" key="3">
    <source>
        <dbReference type="Proteomes" id="UP001626550"/>
    </source>
</evidence>
<accession>A0ABD2PWA4</accession>
<keyword evidence="3" id="KW-1185">Reference proteome</keyword>
<dbReference type="Proteomes" id="UP001626550">
    <property type="component" value="Unassembled WGS sequence"/>
</dbReference>
<feature type="transmembrane region" description="Helical" evidence="1">
    <location>
        <begin position="86"/>
        <end position="105"/>
    </location>
</feature>
<keyword evidence="1" id="KW-1133">Transmembrane helix</keyword>
<protein>
    <submittedName>
        <fullName evidence="2">Uncharacterized protein</fullName>
    </submittedName>
</protein>
<comment type="caution">
    <text evidence="2">The sequence shown here is derived from an EMBL/GenBank/DDBJ whole genome shotgun (WGS) entry which is preliminary data.</text>
</comment>
<dbReference type="AlphaFoldDB" id="A0ABD2PWA4"/>
<name>A0ABD2PWA4_9PLAT</name>
<sequence length="139" mass="15541">MVCSVAMFLLEMSHRSIALGTIVVCPLLFGLCSMIGSYLVQTSMLFPRIETIAVAFVYSLFLHLVLLGSGFFFLVDRLHSLDGPAFIVLCFINSITFLPISCILAKKLDRLYQFLPSFCSSKHNTELHFEASGTFTYHS</sequence>
<feature type="transmembrane region" description="Helical" evidence="1">
    <location>
        <begin position="17"/>
        <end position="40"/>
    </location>
</feature>